<dbReference type="InterPro" id="IPR042837">
    <property type="entry name" value="PTX3"/>
</dbReference>
<dbReference type="Pfam" id="PF26206">
    <property type="entry name" value="PTX3_N"/>
    <property type="match status" value="1"/>
</dbReference>
<proteinExistence type="predicted"/>
<accession>A0ABV0ZCF7</accession>
<comment type="caution">
    <text evidence="3">The sequence shown here is derived from an EMBL/GenBank/DDBJ whole genome shotgun (WGS) entry which is preliminary data.</text>
</comment>
<evidence type="ECO:0000256" key="1">
    <source>
        <dbReference type="SAM" id="SignalP"/>
    </source>
</evidence>
<name>A0ABV0ZCF7_9TELE</name>
<dbReference type="InterPro" id="IPR058832">
    <property type="entry name" value="PTX3_N"/>
</dbReference>
<keyword evidence="4" id="KW-1185">Reference proteome</keyword>
<evidence type="ECO:0000313" key="4">
    <source>
        <dbReference type="Proteomes" id="UP001469553"/>
    </source>
</evidence>
<organism evidence="3 4">
    <name type="scientific">Ameca splendens</name>
    <dbReference type="NCBI Taxonomy" id="208324"/>
    <lineage>
        <taxon>Eukaryota</taxon>
        <taxon>Metazoa</taxon>
        <taxon>Chordata</taxon>
        <taxon>Craniata</taxon>
        <taxon>Vertebrata</taxon>
        <taxon>Euteleostomi</taxon>
        <taxon>Actinopterygii</taxon>
        <taxon>Neopterygii</taxon>
        <taxon>Teleostei</taxon>
        <taxon>Neoteleostei</taxon>
        <taxon>Acanthomorphata</taxon>
        <taxon>Ovalentaria</taxon>
        <taxon>Atherinomorphae</taxon>
        <taxon>Cyprinodontiformes</taxon>
        <taxon>Goodeidae</taxon>
        <taxon>Ameca</taxon>
    </lineage>
</organism>
<gene>
    <name evidence="3" type="ORF">AMECASPLE_021543</name>
</gene>
<protein>
    <recommendedName>
        <fullName evidence="2">PTX3-like N-terminal domain-containing protein</fullName>
    </recommendedName>
</protein>
<dbReference type="PANTHER" id="PTHR46943">
    <property type="entry name" value="PENTRAXIN-RELATED PROTEIN PTX3"/>
    <property type="match status" value="1"/>
</dbReference>
<dbReference type="Proteomes" id="UP001469553">
    <property type="component" value="Unassembled WGS sequence"/>
</dbReference>
<feature type="domain" description="PTX3-like N-terminal" evidence="2">
    <location>
        <begin position="77"/>
        <end position="176"/>
    </location>
</feature>
<feature type="signal peptide" evidence="1">
    <location>
        <begin position="1"/>
        <end position="22"/>
    </location>
</feature>
<dbReference type="EMBL" id="JAHRIP010058292">
    <property type="protein sequence ID" value="MEQ2303908.1"/>
    <property type="molecule type" value="Genomic_DNA"/>
</dbReference>
<evidence type="ECO:0000313" key="3">
    <source>
        <dbReference type="EMBL" id="MEQ2303908.1"/>
    </source>
</evidence>
<keyword evidence="1" id="KW-0732">Signal</keyword>
<evidence type="ECO:0000259" key="2">
    <source>
        <dbReference type="Pfam" id="PF26206"/>
    </source>
</evidence>
<dbReference type="PANTHER" id="PTHR46943:SF1">
    <property type="entry name" value="PENTRAXIN-RELATED PROTEIN PTX3"/>
    <property type="match status" value="1"/>
</dbReference>
<reference evidence="3 4" key="1">
    <citation type="submission" date="2021-06" db="EMBL/GenBank/DDBJ databases">
        <authorList>
            <person name="Palmer J.M."/>
        </authorList>
    </citation>
    <scope>NUCLEOTIDE SEQUENCE [LARGE SCALE GENOMIC DNA]</scope>
    <source>
        <strain evidence="3 4">AS_MEX2019</strain>
        <tissue evidence="3">Muscle</tissue>
    </source>
</reference>
<sequence length="247" mass="27005">MFWWRIPEAAFLLSVCACVALPYEDDTEINFADHYYNEISDGETPAPTPSSAPCNSADLTKWDKMFTMLENSQMRENMLLQHAEELVKVEMRSELLRFIAEYGGSCGAAVETAGRRMILQLEGRLQQTLELFKLGDLTSAVGNTVGNSNHLEAQIQQLLSAARTQTSRLAKLESSCLSSSIAGAGFGLNGKNGIQLQDVTPREAALDGLLAALQAVKADLEEELKSSRQRQLPAGKISILLPAVCLR</sequence>
<feature type="chain" id="PRO_5046946811" description="PTX3-like N-terminal domain-containing protein" evidence="1">
    <location>
        <begin position="23"/>
        <end position="247"/>
    </location>
</feature>